<dbReference type="SMART" id="SM00132">
    <property type="entry name" value="LIM"/>
    <property type="match status" value="5"/>
</dbReference>
<dbReference type="VEuPathDB" id="FungiDB:SeMB42_g02736"/>
<evidence type="ECO:0000313" key="9">
    <source>
        <dbReference type="Proteomes" id="UP000320475"/>
    </source>
</evidence>
<evidence type="ECO:0000259" key="5">
    <source>
        <dbReference type="PROSITE" id="PS50023"/>
    </source>
</evidence>
<feature type="domain" description="LIM zinc-binding" evidence="5">
    <location>
        <begin position="63"/>
        <end position="122"/>
    </location>
</feature>
<dbReference type="EMBL" id="QEAM01000240">
    <property type="protein sequence ID" value="TPX43087.1"/>
    <property type="molecule type" value="Genomic_DNA"/>
</dbReference>
<proteinExistence type="predicted"/>
<evidence type="ECO:0000313" key="6">
    <source>
        <dbReference type="EMBL" id="TPX43087.1"/>
    </source>
</evidence>
<dbReference type="FunFam" id="2.10.110.10:FF:000009">
    <property type="entry name" value="Paxillin isoform 1"/>
    <property type="match status" value="2"/>
</dbReference>
<name>A0A507CV77_9FUNG</name>
<accession>A0A507CV77</accession>
<organism evidence="6 9">
    <name type="scientific">Synchytrium endobioticum</name>
    <dbReference type="NCBI Taxonomy" id="286115"/>
    <lineage>
        <taxon>Eukaryota</taxon>
        <taxon>Fungi</taxon>
        <taxon>Fungi incertae sedis</taxon>
        <taxon>Chytridiomycota</taxon>
        <taxon>Chytridiomycota incertae sedis</taxon>
        <taxon>Chytridiomycetes</taxon>
        <taxon>Synchytriales</taxon>
        <taxon>Synchytriaceae</taxon>
        <taxon>Synchytrium</taxon>
    </lineage>
</organism>
<reference evidence="8 9" key="1">
    <citation type="journal article" date="2019" name="Sci. Rep.">
        <title>Comparative genomics of chytrid fungi reveal insights into the obligate biotrophic and pathogenic lifestyle of Synchytrium endobioticum.</title>
        <authorList>
            <person name="van de Vossenberg B.T.L.H."/>
            <person name="Warris S."/>
            <person name="Nguyen H.D.T."/>
            <person name="van Gent-Pelzer M.P.E."/>
            <person name="Joly D.L."/>
            <person name="van de Geest H.C."/>
            <person name="Bonants P.J.M."/>
            <person name="Smith D.S."/>
            <person name="Levesque C.A."/>
            <person name="van der Lee T.A.J."/>
        </authorList>
    </citation>
    <scope>NUCLEOTIDE SEQUENCE [LARGE SCALE GENOMIC DNA]</scope>
    <source>
        <strain evidence="6 9">LEV6574</strain>
        <strain evidence="7 8">MB42</strain>
    </source>
</reference>
<gene>
    <name evidence="6" type="ORF">SeLEV6574_g05252</name>
    <name evidence="7" type="ORF">SeMB42_g02736</name>
</gene>
<dbReference type="EMBL" id="QEAN01000088">
    <property type="protein sequence ID" value="TPX49109.1"/>
    <property type="molecule type" value="Genomic_DNA"/>
</dbReference>
<dbReference type="Proteomes" id="UP000317494">
    <property type="component" value="Unassembled WGS sequence"/>
</dbReference>
<dbReference type="SUPFAM" id="SSF57716">
    <property type="entry name" value="Glucocorticoid receptor-like (DNA-binding domain)"/>
    <property type="match status" value="5"/>
</dbReference>
<evidence type="ECO:0000256" key="1">
    <source>
        <dbReference type="ARBA" id="ARBA00022723"/>
    </source>
</evidence>
<dbReference type="Proteomes" id="UP000320475">
    <property type="component" value="Unassembled WGS sequence"/>
</dbReference>
<dbReference type="AlphaFoldDB" id="A0A507CV77"/>
<dbReference type="PROSITE" id="PS00478">
    <property type="entry name" value="LIM_DOMAIN_1"/>
    <property type="match status" value="3"/>
</dbReference>
<evidence type="ECO:0000256" key="3">
    <source>
        <dbReference type="ARBA" id="ARBA00023038"/>
    </source>
</evidence>
<dbReference type="Gene3D" id="2.10.110.10">
    <property type="entry name" value="Cysteine Rich Protein"/>
    <property type="match status" value="5"/>
</dbReference>
<keyword evidence="2 4" id="KW-0862">Zinc</keyword>
<dbReference type="OrthoDB" id="15567at2759"/>
<evidence type="ECO:0000313" key="8">
    <source>
        <dbReference type="Proteomes" id="UP000317494"/>
    </source>
</evidence>
<protein>
    <recommendedName>
        <fullName evidence="5">LIM zinc-binding domain-containing protein</fullName>
    </recommendedName>
</protein>
<dbReference type="PANTHER" id="PTHR24210">
    <property type="entry name" value="LIM DOMAIN-CONTAINING PROTEIN"/>
    <property type="match status" value="1"/>
</dbReference>
<dbReference type="GO" id="GO:0046872">
    <property type="term" value="F:metal ion binding"/>
    <property type="evidence" value="ECO:0007669"/>
    <property type="project" value="UniProtKB-KW"/>
</dbReference>
<evidence type="ECO:0000256" key="2">
    <source>
        <dbReference type="ARBA" id="ARBA00022833"/>
    </source>
</evidence>
<keyword evidence="3 4" id="KW-0440">LIM domain</keyword>
<evidence type="ECO:0000256" key="4">
    <source>
        <dbReference type="PROSITE-ProRule" id="PRU00125"/>
    </source>
</evidence>
<feature type="domain" description="LIM zinc-binding" evidence="5">
    <location>
        <begin position="187"/>
        <end position="246"/>
    </location>
</feature>
<keyword evidence="8" id="KW-1185">Reference proteome</keyword>
<comment type="caution">
    <text evidence="6">The sequence shown here is derived from an EMBL/GenBank/DDBJ whole genome shotgun (WGS) entry which is preliminary data.</text>
</comment>
<keyword evidence="1 4" id="KW-0479">Metal-binding</keyword>
<dbReference type="InterPro" id="IPR001781">
    <property type="entry name" value="Znf_LIM"/>
</dbReference>
<dbReference type="InterPro" id="IPR017351">
    <property type="entry name" value="PINCH-1-4-like"/>
</dbReference>
<sequence>MDGGTCTICKEEFRGPHVVANNNEYHNDCFLCQQCLLPFSNGVYFQAEGRLLCGDDYAVLFGSRCGRCGEIITGNAIHALDMKWHPEHFICQSCGKSLAGMSFLKKNGKPVCKSCYAKLNAAEVKFQNLCGRCKKPITGVALVLQGERFHAYHFTCVRCKQELSSENCTENEGKLYCNLCYDGLASKMCHACRGPIHGRCITTFGRNFHPEHFVCTKCEGPFPSSQYWEYGNKPYCETHYHEMIGAICALCREAKDGQLVEALGRKWCEDHLLCMGCHVSLTSGKIKFVEWDGQPFCKRCFEKLPSNTKKNVVHYAEMERRAEYY</sequence>
<dbReference type="PANTHER" id="PTHR24210:SF0">
    <property type="entry name" value="LIM DOMAIN-CONTAINING PROTEIN"/>
    <property type="match status" value="1"/>
</dbReference>
<dbReference type="STRING" id="286115.A0A507CV77"/>
<dbReference type="Pfam" id="PF00412">
    <property type="entry name" value="LIM"/>
    <property type="match status" value="5"/>
</dbReference>
<evidence type="ECO:0000313" key="7">
    <source>
        <dbReference type="EMBL" id="TPX49109.1"/>
    </source>
</evidence>
<feature type="domain" description="LIM zinc-binding" evidence="5">
    <location>
        <begin position="128"/>
        <end position="186"/>
    </location>
</feature>
<feature type="domain" description="LIM zinc-binding" evidence="5">
    <location>
        <begin position="4"/>
        <end position="62"/>
    </location>
</feature>
<dbReference type="PROSITE" id="PS50023">
    <property type="entry name" value="LIM_DOMAIN_2"/>
    <property type="match status" value="4"/>
</dbReference>